<dbReference type="Gene3D" id="3.10.20.90">
    <property type="entry name" value="Phosphatidylinositol 3-kinase Catalytic Subunit, Chain A, domain 1"/>
    <property type="match status" value="2"/>
</dbReference>
<feature type="region of interest" description="Disordered" evidence="1">
    <location>
        <begin position="1"/>
        <end position="55"/>
    </location>
</feature>
<dbReference type="InterPro" id="IPR032675">
    <property type="entry name" value="LRR_dom_sf"/>
</dbReference>
<dbReference type="InterPro" id="IPR029071">
    <property type="entry name" value="Ubiquitin-like_domsf"/>
</dbReference>
<evidence type="ECO:0000256" key="1">
    <source>
        <dbReference type="SAM" id="MobiDB-lite"/>
    </source>
</evidence>
<keyword evidence="3" id="KW-1185">Reference proteome</keyword>
<sequence>MLPYTLEGPSSMPAPFSSQSASPEMDGSPYYDAKIPSSAGSKPRAVTEDRKGQAKHSLVLRDNDHLCIGKSNNGNDGTVTRTKASTPRCGATQCSNTMIIHVSGAGDSDLSFIIKNTTRMSRVFEAYASRQLLDETLLCFQTAAGVVVSGDDTAHSLDLQDGDTLKCSETDMTIHVSGVGCDLLEYKIRRSKTRMSRMFQDYANILDLNPARLCFETAAGVAVTGDDTAYSLNLHDGDTLRCIWIYTGEGEKIPHTVTHVRVSTSVTKLPRMAFHGRGRLAVVELHEGLVEIGYGAFDSCTSLASIQLPSSVETDCCSKLSHMVIPEGGRLWLKDEESLRDIEVLHSIVSAAWEVLLTVESPFLEAKQQQIAVQSTQQKNILKKILSLLKANEQQIEEQSTQQTTILKKIEEVQGIALAVTQHLLAIDDGILIEAPLECVNRIIQTSKAIYNRIEILQYNLLSPANSPTNDRLTCTTEKFFVFWRTFSLRMVRSSSSSLKSFGWGQITQLVDESNGLRSPQGYLVSGSGTKFVNGIYMLDPEKSLDGKARELEYTRIVPDNEKEGAGKKITLFRCTMRSRQKWWFLSEADEHQPGTDMDIDYYQHKSQKHEEESPSLSGWLIIGRGKYPPPTLEPLVGPSSDERSSIKNQLVEWVEENVLNEAARDICLSSKVARSVMSLYKFMTTYQELHRKSVNLTGDHIQQILSVCQKTTNLVALTELYLQFIIIRPSLPSNLHTIFDQAICRIKLILERQTHLEDVSFESDEDVASVLRLLIDCYKSDSFVWPDSSKHLEILKTFSLRLVKSNLQIAMEAGWDGVNILLVELSHGMHSMTEELADWIESNKLLSLALGCTKHHEAIAMARSMVTMEEEFLHESHLQIALDTCRNTDSADVVAEMHEFIASDIDLLSEQSIIADLIMQTAVTRRIELNDPTLTMLCIGNEGTGLWHGETLLNLDHLEADDILRIGNAIEQKFLLTRINSTDDASFEDLDEEV</sequence>
<dbReference type="Gene3D" id="3.80.10.10">
    <property type="entry name" value="Ribonuclease Inhibitor"/>
    <property type="match status" value="1"/>
</dbReference>
<dbReference type="Proteomes" id="UP000266841">
    <property type="component" value="Unassembled WGS sequence"/>
</dbReference>
<accession>K0SAV1</accession>
<dbReference type="EMBL" id="AGNL01018891">
    <property type="protein sequence ID" value="EJK62425.1"/>
    <property type="molecule type" value="Genomic_DNA"/>
</dbReference>
<evidence type="ECO:0000313" key="3">
    <source>
        <dbReference type="Proteomes" id="UP000266841"/>
    </source>
</evidence>
<dbReference type="OrthoDB" id="205841at2759"/>
<dbReference type="SUPFAM" id="SSF54236">
    <property type="entry name" value="Ubiquitin-like"/>
    <property type="match status" value="1"/>
</dbReference>
<dbReference type="eggNOG" id="ENOG502S6IK">
    <property type="taxonomic scope" value="Eukaryota"/>
</dbReference>
<proteinExistence type="predicted"/>
<evidence type="ECO:0008006" key="4">
    <source>
        <dbReference type="Google" id="ProtNLM"/>
    </source>
</evidence>
<dbReference type="Pfam" id="PF13306">
    <property type="entry name" value="LRR_5"/>
    <property type="match status" value="1"/>
</dbReference>
<organism evidence="2 3">
    <name type="scientific">Thalassiosira oceanica</name>
    <name type="common">Marine diatom</name>
    <dbReference type="NCBI Taxonomy" id="159749"/>
    <lineage>
        <taxon>Eukaryota</taxon>
        <taxon>Sar</taxon>
        <taxon>Stramenopiles</taxon>
        <taxon>Ochrophyta</taxon>
        <taxon>Bacillariophyta</taxon>
        <taxon>Coscinodiscophyceae</taxon>
        <taxon>Thalassiosirophycidae</taxon>
        <taxon>Thalassiosirales</taxon>
        <taxon>Thalassiosiraceae</taxon>
        <taxon>Thalassiosira</taxon>
    </lineage>
</organism>
<comment type="caution">
    <text evidence="2">The sequence shown here is derived from an EMBL/GenBank/DDBJ whole genome shotgun (WGS) entry which is preliminary data.</text>
</comment>
<gene>
    <name evidence="2" type="ORF">THAOC_16970</name>
</gene>
<evidence type="ECO:0000313" key="2">
    <source>
        <dbReference type="EMBL" id="EJK62425.1"/>
    </source>
</evidence>
<feature type="non-terminal residue" evidence="2">
    <location>
        <position position="995"/>
    </location>
</feature>
<protein>
    <recommendedName>
        <fullName evidence="4">Ubiquitin-like domain-containing protein</fullName>
    </recommendedName>
</protein>
<dbReference type="AlphaFoldDB" id="K0SAV1"/>
<reference evidence="2 3" key="1">
    <citation type="journal article" date="2012" name="Genome Biol.">
        <title>Genome and low-iron response of an oceanic diatom adapted to chronic iron limitation.</title>
        <authorList>
            <person name="Lommer M."/>
            <person name="Specht M."/>
            <person name="Roy A.S."/>
            <person name="Kraemer L."/>
            <person name="Andreson R."/>
            <person name="Gutowska M.A."/>
            <person name="Wolf J."/>
            <person name="Bergner S.V."/>
            <person name="Schilhabel M.B."/>
            <person name="Klostermeier U.C."/>
            <person name="Beiko R.G."/>
            <person name="Rosenstiel P."/>
            <person name="Hippler M."/>
            <person name="Laroche J."/>
        </authorList>
    </citation>
    <scope>NUCLEOTIDE SEQUENCE [LARGE SCALE GENOMIC DNA]</scope>
    <source>
        <strain evidence="2 3">CCMP1005</strain>
    </source>
</reference>
<name>K0SAV1_THAOC</name>
<dbReference type="InterPro" id="IPR026906">
    <property type="entry name" value="LRR_5"/>
</dbReference>